<dbReference type="Pfam" id="PF17940">
    <property type="entry name" value="TetR_C_31"/>
    <property type="match status" value="1"/>
</dbReference>
<sequence>MRRKPDPDRRRRELCDAAIRLLADDGVKGVSHLKVDRKAGFPEGTTSFYFRTRSALLQAVALRVAELDLKDLTTATRSPSSTPAGPSGLATLVIRSARGARLIRTKARQELALQAARDPQLDAAFHSYGDRFVALIKAAVLQLQPADTAADPDLADRQAFVVMMFIGGVMQALAAGDRRIRDAEELDALISGIVAGISSSATLRK</sequence>
<dbReference type="Gene3D" id="1.10.357.10">
    <property type="entry name" value="Tetracycline Repressor, domain 2"/>
    <property type="match status" value="1"/>
</dbReference>
<name>A0ABM9LRJ8_9MYCO</name>
<evidence type="ECO:0000259" key="3">
    <source>
        <dbReference type="PROSITE" id="PS50977"/>
    </source>
</evidence>
<protein>
    <submittedName>
        <fullName evidence="4">TetR family transcriptional regulator</fullName>
    </submittedName>
</protein>
<evidence type="ECO:0000313" key="5">
    <source>
        <dbReference type="Proteomes" id="UP001190336"/>
    </source>
</evidence>
<feature type="DNA-binding region" description="H-T-H motif" evidence="2">
    <location>
        <begin position="31"/>
        <end position="50"/>
    </location>
</feature>
<proteinExistence type="predicted"/>
<evidence type="ECO:0000256" key="1">
    <source>
        <dbReference type="ARBA" id="ARBA00023125"/>
    </source>
</evidence>
<dbReference type="PROSITE" id="PS50977">
    <property type="entry name" value="HTH_TETR_2"/>
    <property type="match status" value="1"/>
</dbReference>
<dbReference type="Proteomes" id="UP001190336">
    <property type="component" value="Chromosome"/>
</dbReference>
<dbReference type="InterPro" id="IPR009057">
    <property type="entry name" value="Homeodomain-like_sf"/>
</dbReference>
<keyword evidence="1 2" id="KW-0238">DNA-binding</keyword>
<dbReference type="InterPro" id="IPR001647">
    <property type="entry name" value="HTH_TetR"/>
</dbReference>
<evidence type="ECO:0000313" key="4">
    <source>
        <dbReference type="EMBL" id="CAJ1503434.1"/>
    </source>
</evidence>
<dbReference type="EMBL" id="OY726394">
    <property type="protein sequence ID" value="CAJ1503434.1"/>
    <property type="molecule type" value="Genomic_DNA"/>
</dbReference>
<dbReference type="InterPro" id="IPR041583">
    <property type="entry name" value="TetR_C_31"/>
</dbReference>
<keyword evidence="5" id="KW-1185">Reference proteome</keyword>
<reference evidence="4 5" key="1">
    <citation type="submission" date="2023-08" db="EMBL/GenBank/DDBJ databases">
        <authorList>
            <person name="Folkvardsen B D."/>
            <person name="Norman A."/>
        </authorList>
    </citation>
    <scope>NUCLEOTIDE SEQUENCE [LARGE SCALE GENOMIC DNA]</scope>
    <source>
        <strain evidence="4 5">Mu0083</strain>
    </source>
</reference>
<dbReference type="RefSeq" id="WP_308473890.1">
    <property type="nucleotide sequence ID" value="NZ_OY726394.1"/>
</dbReference>
<organism evidence="4 5">
    <name type="scientific">[Mycobacterium] kokjensenii</name>
    <dbReference type="NCBI Taxonomy" id="3064287"/>
    <lineage>
        <taxon>Bacteria</taxon>
        <taxon>Bacillati</taxon>
        <taxon>Actinomycetota</taxon>
        <taxon>Actinomycetes</taxon>
        <taxon>Mycobacteriales</taxon>
        <taxon>Mycobacteriaceae</taxon>
        <taxon>Mycolicibacter</taxon>
    </lineage>
</organism>
<evidence type="ECO:0000256" key="2">
    <source>
        <dbReference type="PROSITE-ProRule" id="PRU00335"/>
    </source>
</evidence>
<gene>
    <name evidence="4" type="ORF">MU0083_003184</name>
</gene>
<dbReference type="SUPFAM" id="SSF46689">
    <property type="entry name" value="Homeodomain-like"/>
    <property type="match status" value="1"/>
</dbReference>
<feature type="domain" description="HTH tetR-type" evidence="3">
    <location>
        <begin position="8"/>
        <end position="68"/>
    </location>
</feature>
<accession>A0ABM9LRJ8</accession>